<dbReference type="AlphaFoldDB" id="A0A1W1BWI3"/>
<gene>
    <name evidence="1" type="ORF">MNB_SM-4-1124</name>
</gene>
<organism evidence="1">
    <name type="scientific">hydrothermal vent metagenome</name>
    <dbReference type="NCBI Taxonomy" id="652676"/>
    <lineage>
        <taxon>unclassified sequences</taxon>
        <taxon>metagenomes</taxon>
        <taxon>ecological metagenomes</taxon>
    </lineage>
</organism>
<reference evidence="1" key="1">
    <citation type="submission" date="2016-10" db="EMBL/GenBank/DDBJ databases">
        <authorList>
            <person name="de Groot N.N."/>
        </authorList>
    </citation>
    <scope>NUCLEOTIDE SEQUENCE</scope>
</reference>
<name>A0A1W1BWI3_9ZZZZ</name>
<proteinExistence type="predicted"/>
<evidence type="ECO:0000313" key="1">
    <source>
        <dbReference type="EMBL" id="SFV57812.1"/>
    </source>
</evidence>
<protein>
    <submittedName>
        <fullName evidence="1">Uncharacterized protein</fullName>
    </submittedName>
</protein>
<sequence>MSASNREIQLRKTCQLYAYVLTSLGKEVEYSLQECADSYDYPIDCVKELYTTLKNLDSETFKKIVHNENAPEAHDLANWWEMYQIYIPVPLSER</sequence>
<dbReference type="EMBL" id="FPHF01000042">
    <property type="protein sequence ID" value="SFV57812.1"/>
    <property type="molecule type" value="Genomic_DNA"/>
</dbReference>
<accession>A0A1W1BWI3</accession>